<dbReference type="PANTHER" id="PTHR10146">
    <property type="entry name" value="PROLINE SYNTHETASE CO-TRANSCRIBED BACTERIAL HOMOLOG PROTEIN"/>
    <property type="match status" value="1"/>
</dbReference>
<name>A0A0S4LFN7_9BACT</name>
<dbReference type="AlphaFoldDB" id="A0A0S4LFN7"/>
<evidence type="ECO:0000259" key="5">
    <source>
        <dbReference type="Pfam" id="PF01168"/>
    </source>
</evidence>
<evidence type="ECO:0000313" key="7">
    <source>
        <dbReference type="Proteomes" id="UP000198736"/>
    </source>
</evidence>
<protein>
    <recommendedName>
        <fullName evidence="2">Pyridoxal phosphate homeostasis protein</fullName>
        <shortName evidence="2">PLP homeostasis protein</shortName>
    </recommendedName>
</protein>
<evidence type="ECO:0000256" key="2">
    <source>
        <dbReference type="HAMAP-Rule" id="MF_02087"/>
    </source>
</evidence>
<keyword evidence="7" id="KW-1185">Reference proteome</keyword>
<comment type="cofactor">
    <cofactor evidence="3">
        <name>pyridoxal 5'-phosphate</name>
        <dbReference type="ChEBI" id="CHEBI:597326"/>
    </cofactor>
</comment>
<dbReference type="HAMAP" id="MF_02087">
    <property type="entry name" value="PLP_homeostasis"/>
    <property type="match status" value="1"/>
</dbReference>
<dbReference type="CDD" id="cd00635">
    <property type="entry name" value="PLPDE_III_YBL036c_like"/>
    <property type="match status" value="1"/>
</dbReference>
<dbReference type="EMBL" id="CZPZ01000011">
    <property type="protein sequence ID" value="CUS34804.1"/>
    <property type="molecule type" value="Genomic_DNA"/>
</dbReference>
<dbReference type="SUPFAM" id="SSF51419">
    <property type="entry name" value="PLP-binding barrel"/>
    <property type="match status" value="1"/>
</dbReference>
<dbReference type="FunFam" id="3.20.20.10:FF:000018">
    <property type="entry name" value="Pyridoxal phosphate homeostasis protein"/>
    <property type="match status" value="1"/>
</dbReference>
<evidence type="ECO:0000313" key="6">
    <source>
        <dbReference type="EMBL" id="CUS34804.1"/>
    </source>
</evidence>
<comment type="similarity">
    <text evidence="2 4">Belongs to the pyridoxal phosphate-binding protein YggS/PROSC family.</text>
</comment>
<dbReference type="STRING" id="1742973.COMA2_190026"/>
<evidence type="ECO:0000256" key="4">
    <source>
        <dbReference type="RuleBase" id="RU004514"/>
    </source>
</evidence>
<dbReference type="Pfam" id="PF01168">
    <property type="entry name" value="Ala_racemase_N"/>
    <property type="match status" value="1"/>
</dbReference>
<keyword evidence="1 2" id="KW-0663">Pyridoxal phosphate</keyword>
<dbReference type="GO" id="GO:0030170">
    <property type="term" value="F:pyridoxal phosphate binding"/>
    <property type="evidence" value="ECO:0007669"/>
    <property type="project" value="UniProtKB-UniRule"/>
</dbReference>
<evidence type="ECO:0000256" key="3">
    <source>
        <dbReference type="PIRSR" id="PIRSR004848-1"/>
    </source>
</evidence>
<feature type="domain" description="Alanine racemase N-terminal" evidence="5">
    <location>
        <begin position="40"/>
        <end position="244"/>
    </location>
</feature>
<dbReference type="NCBIfam" id="TIGR00044">
    <property type="entry name" value="YggS family pyridoxal phosphate-dependent enzyme"/>
    <property type="match status" value="1"/>
</dbReference>
<dbReference type="PIRSF" id="PIRSF004848">
    <property type="entry name" value="YBL036c_PLPDEIII"/>
    <property type="match status" value="1"/>
</dbReference>
<dbReference type="Proteomes" id="UP000198736">
    <property type="component" value="Unassembled WGS sequence"/>
</dbReference>
<organism evidence="6 7">
    <name type="scientific">Candidatus Nitrospira nitrificans</name>
    <dbReference type="NCBI Taxonomy" id="1742973"/>
    <lineage>
        <taxon>Bacteria</taxon>
        <taxon>Pseudomonadati</taxon>
        <taxon>Nitrospirota</taxon>
        <taxon>Nitrospiria</taxon>
        <taxon>Nitrospirales</taxon>
        <taxon>Nitrospiraceae</taxon>
        <taxon>Nitrospira</taxon>
    </lineage>
</organism>
<sequence length="246" mass="27049">MSGRDLCERVMEPLTPETLAKRVQSILTKIRLAEERSGRSPGAVRLVAATKTVTVDQIAEGVRAGLSILGENRVQEALPKIALFTQAPVHWHFIGQLQRRKVRSVIGRFDLIHSVDTVDLAQEINRRAEEAGCRQEVLLEVNIGGEPTKAGFDPDDVVRSIPMMAQFSHICIKGLMTIPPPTTGQDSARPYFRKLHELARQIAALHLPTVGMDELSMGMSNDYDVAIEEGATLVRVGTAIFGARHV</sequence>
<dbReference type="InterPro" id="IPR001608">
    <property type="entry name" value="Ala_racemase_N"/>
</dbReference>
<dbReference type="InterPro" id="IPR029066">
    <property type="entry name" value="PLP-binding_barrel"/>
</dbReference>
<reference evidence="7" key="1">
    <citation type="submission" date="2015-10" db="EMBL/GenBank/DDBJ databases">
        <authorList>
            <person name="Luecker S."/>
            <person name="Luecker S."/>
        </authorList>
    </citation>
    <scope>NUCLEOTIDE SEQUENCE [LARGE SCALE GENOMIC DNA]</scope>
</reference>
<dbReference type="InterPro" id="IPR011078">
    <property type="entry name" value="PyrdxlP_homeostasis"/>
</dbReference>
<evidence type="ECO:0000256" key="1">
    <source>
        <dbReference type="ARBA" id="ARBA00022898"/>
    </source>
</evidence>
<comment type="function">
    <text evidence="2">Pyridoxal 5'-phosphate (PLP)-binding protein, which is involved in PLP homeostasis.</text>
</comment>
<dbReference type="Gene3D" id="3.20.20.10">
    <property type="entry name" value="Alanine racemase"/>
    <property type="match status" value="1"/>
</dbReference>
<accession>A0A0S4LFN7</accession>
<proteinExistence type="inferred from homology"/>
<dbReference type="PROSITE" id="PS01211">
    <property type="entry name" value="UPF0001"/>
    <property type="match status" value="1"/>
</dbReference>
<dbReference type="PANTHER" id="PTHR10146:SF14">
    <property type="entry name" value="PYRIDOXAL PHOSPHATE HOMEOSTASIS PROTEIN"/>
    <property type="match status" value="1"/>
</dbReference>
<gene>
    <name evidence="6" type="ORF">COMA2_190026</name>
</gene>
<feature type="modified residue" description="N6-(pyridoxal phosphate)lysine" evidence="2 3">
    <location>
        <position position="51"/>
    </location>
</feature>